<dbReference type="SMART" id="SM00881">
    <property type="entry name" value="CoA_binding"/>
    <property type="match status" value="1"/>
</dbReference>
<dbReference type="PANTHER" id="PTHR43334">
    <property type="entry name" value="ACETATE--COA LIGASE [ADP-FORMING]"/>
    <property type="match status" value="1"/>
</dbReference>
<dbReference type="Gene3D" id="3.40.50.261">
    <property type="entry name" value="Succinyl-CoA synthetase domains"/>
    <property type="match status" value="2"/>
</dbReference>
<keyword evidence="6" id="KW-1185">Reference proteome</keyword>
<keyword evidence="2" id="KW-0547">Nucleotide-binding</keyword>
<dbReference type="Pfam" id="PF13607">
    <property type="entry name" value="Succ_CoA_lig"/>
    <property type="match status" value="1"/>
</dbReference>
<dbReference type="Pfam" id="PF19045">
    <property type="entry name" value="Ligase_CoA_2"/>
    <property type="match status" value="1"/>
</dbReference>
<dbReference type="Proteomes" id="UP000595823">
    <property type="component" value="Chromosome"/>
</dbReference>
<dbReference type="InterPro" id="IPR036291">
    <property type="entry name" value="NAD(P)-bd_dom_sf"/>
</dbReference>
<organism evidence="5 6">
    <name type="scientific">Salicibibacter cibarius</name>
    <dbReference type="NCBI Taxonomy" id="2743000"/>
    <lineage>
        <taxon>Bacteria</taxon>
        <taxon>Bacillati</taxon>
        <taxon>Bacillota</taxon>
        <taxon>Bacilli</taxon>
        <taxon>Bacillales</taxon>
        <taxon>Bacillaceae</taxon>
        <taxon>Salicibibacter</taxon>
    </lineage>
</organism>
<evidence type="ECO:0000256" key="3">
    <source>
        <dbReference type="ARBA" id="ARBA00022840"/>
    </source>
</evidence>
<gene>
    <name evidence="5" type="ORF">HUG15_13190</name>
</gene>
<evidence type="ECO:0000256" key="2">
    <source>
        <dbReference type="ARBA" id="ARBA00022741"/>
    </source>
</evidence>
<reference evidence="5 6" key="1">
    <citation type="submission" date="2020-06" db="EMBL/GenBank/DDBJ databases">
        <title>Genomic analysis of Salicibibacter sp. NKC5-3.</title>
        <authorList>
            <person name="Oh Y.J."/>
        </authorList>
    </citation>
    <scope>NUCLEOTIDE SEQUENCE [LARGE SCALE GENOMIC DNA]</scope>
    <source>
        <strain evidence="5 6">NKC5-3</strain>
    </source>
</reference>
<protein>
    <submittedName>
        <fullName evidence="5">Acetate--CoA ligase family protein</fullName>
    </submittedName>
</protein>
<keyword evidence="1 5" id="KW-0436">Ligase</keyword>
<dbReference type="GO" id="GO:0005524">
    <property type="term" value="F:ATP binding"/>
    <property type="evidence" value="ECO:0007669"/>
    <property type="project" value="UniProtKB-KW"/>
</dbReference>
<name>A0A7T6Z4V8_9BACI</name>
<dbReference type="InterPro" id="IPR003781">
    <property type="entry name" value="CoA-bd"/>
</dbReference>
<dbReference type="InterPro" id="IPR051538">
    <property type="entry name" value="Acyl-CoA_Synth/Transferase"/>
</dbReference>
<dbReference type="GO" id="GO:0043758">
    <property type="term" value="F:acetate-CoA ligase (ADP-forming) activity"/>
    <property type="evidence" value="ECO:0007669"/>
    <property type="project" value="InterPro"/>
</dbReference>
<dbReference type="SUPFAM" id="SSF51735">
    <property type="entry name" value="NAD(P)-binding Rossmann-fold domains"/>
    <property type="match status" value="1"/>
</dbReference>
<accession>A0A7T6Z4V8</accession>
<evidence type="ECO:0000313" key="6">
    <source>
        <dbReference type="Proteomes" id="UP000595823"/>
    </source>
</evidence>
<keyword evidence="3" id="KW-0067">ATP-binding</keyword>
<dbReference type="InterPro" id="IPR043938">
    <property type="entry name" value="Ligase_CoA_dom"/>
</dbReference>
<dbReference type="Gene3D" id="3.40.50.720">
    <property type="entry name" value="NAD(P)-binding Rossmann-like Domain"/>
    <property type="match status" value="1"/>
</dbReference>
<dbReference type="Gene3D" id="3.30.470.20">
    <property type="entry name" value="ATP-grasp fold, B domain"/>
    <property type="match status" value="1"/>
</dbReference>
<dbReference type="RefSeq" id="WP_200123551.1">
    <property type="nucleotide sequence ID" value="NZ_CP054705.1"/>
</dbReference>
<dbReference type="Pfam" id="PF13380">
    <property type="entry name" value="CoA_binding_2"/>
    <property type="match status" value="1"/>
</dbReference>
<proteinExistence type="predicted"/>
<dbReference type="Gene3D" id="3.30.1490.20">
    <property type="entry name" value="ATP-grasp fold, A domain"/>
    <property type="match status" value="1"/>
</dbReference>
<evidence type="ECO:0000259" key="4">
    <source>
        <dbReference type="SMART" id="SM00881"/>
    </source>
</evidence>
<dbReference type="InterPro" id="IPR032875">
    <property type="entry name" value="Succ_CoA_lig_flav_dom"/>
</dbReference>
<dbReference type="EMBL" id="CP054705">
    <property type="protein sequence ID" value="QQK76421.1"/>
    <property type="molecule type" value="Genomic_DNA"/>
</dbReference>
<dbReference type="Pfam" id="PF13549">
    <property type="entry name" value="ATP-grasp_5"/>
    <property type="match status" value="1"/>
</dbReference>
<dbReference type="KEGG" id="scia:HUG15_13190"/>
<evidence type="ECO:0000313" key="5">
    <source>
        <dbReference type="EMBL" id="QQK76421.1"/>
    </source>
</evidence>
<dbReference type="PANTHER" id="PTHR43334:SF1">
    <property type="entry name" value="3-HYDROXYPROPIONATE--COA LIGASE [ADP-FORMING]"/>
    <property type="match status" value="1"/>
</dbReference>
<dbReference type="SUPFAM" id="SSF56059">
    <property type="entry name" value="Glutathione synthetase ATP-binding domain-like"/>
    <property type="match status" value="1"/>
</dbReference>
<dbReference type="InterPro" id="IPR013815">
    <property type="entry name" value="ATP_grasp_subdomain_1"/>
</dbReference>
<feature type="domain" description="CoA-binding" evidence="4">
    <location>
        <begin position="10"/>
        <end position="105"/>
    </location>
</feature>
<dbReference type="SUPFAM" id="SSF52210">
    <property type="entry name" value="Succinyl-CoA synthetase domains"/>
    <property type="match status" value="2"/>
</dbReference>
<dbReference type="AlphaFoldDB" id="A0A7T6Z4V8"/>
<evidence type="ECO:0000256" key="1">
    <source>
        <dbReference type="ARBA" id="ARBA00022598"/>
    </source>
</evidence>
<dbReference type="InterPro" id="IPR016102">
    <property type="entry name" value="Succinyl-CoA_synth-like"/>
</dbReference>
<sequence length="717" mass="78277">MSKREAIERLLNPESIAIVGVSQDFTSISGKPMKNLIRHQFKGQIYPINPKYEEIAGFTCYPSLLDIPGEVDVALIAVSSKRMMQILSECEQKNVRSVILFGSGFAEIGEEGERLQEEVLEKAKKAGITILGPNCIGLLNVKKSIPLGFSTSFETKEGFLSGNVGFASQSGALGFSLFGLAQEENIGFSHVINTGNQIDLHTLDCIAYMLEDGDTDVVAGYLEGIPDGEMLIRLAKRAKTLKKPLIVLKAGRSEIGRKAAMSHTASLTGSDETFQAIAKQYGLVTANDVDDMIDLMKVFSRGKQSNGNRVVTISNSGAAGIAMADYSEPLGLELVRLPNETQAKVEEIIPSYGSALNPIDITAQALKEQHIFTDTLEVLINEDEVDVIVIQTTFGGELGQKICKKVAEIDKTTAKPIIVTITGTAEITGEGRTILEKANVPVYTTSYKTMFAIKHLSNFSRFSRGQEPDQFEDGGVQIEENIDATGIWTEVRVKKELDSLGIKIPRGTLIKDRAHLQEVKTNVHYPVVCKGISKDVLHKTDAGSVKANIKDAAELEEAYESIVSSLHVYNPDADVEGILAEEMLQDESVEMFIGVKEDPQFGPLIVCGLGGIFVEVLKDISIRRAPITDKEAFAMLKELKGYPLLEGVRGGTTRDIQALTDALVRISQFASTHQERIQEMDINPLWVFEDGKGIAALDGIIVWKQNEETVAKAKPLI</sequence>